<feature type="coiled-coil region" evidence="1">
    <location>
        <begin position="125"/>
        <end position="170"/>
    </location>
</feature>
<organism evidence="3 4">
    <name type="scientific">Fonsecaea monophora</name>
    <dbReference type="NCBI Taxonomy" id="254056"/>
    <lineage>
        <taxon>Eukaryota</taxon>
        <taxon>Fungi</taxon>
        <taxon>Dikarya</taxon>
        <taxon>Ascomycota</taxon>
        <taxon>Pezizomycotina</taxon>
        <taxon>Eurotiomycetes</taxon>
        <taxon>Chaetothyriomycetidae</taxon>
        <taxon>Chaetothyriales</taxon>
        <taxon>Herpotrichiellaceae</taxon>
        <taxon>Fonsecaea</taxon>
    </lineage>
</organism>
<reference evidence="3 4" key="1">
    <citation type="submission" date="2016-03" db="EMBL/GenBank/DDBJ databases">
        <title>Draft genome sequence of the Fonsecaea monophora CBS 269.37.</title>
        <authorList>
            <person name="Bombassaro A."/>
            <person name="Vinicius W.A."/>
            <person name="De Hoog S."/>
            <person name="Sun J."/>
            <person name="Souza E.M."/>
            <person name="Raittz R.T."/>
            <person name="Costa F."/>
            <person name="Leao A.C."/>
            <person name="Tadra-Sfeir M.Z."/>
            <person name="Baura V."/>
            <person name="Balsanelli E."/>
            <person name="Pedrosa F.O."/>
            <person name="Moreno L.F."/>
            <person name="Steffens M.B."/>
            <person name="Xi L."/>
            <person name="Bocca A.L."/>
            <person name="Felipe M.S."/>
            <person name="Teixeira M."/>
            <person name="Telles Filho F.Q."/>
            <person name="Azevedo C.M."/>
            <person name="Gomes R."/>
            <person name="Vicente V.A."/>
        </authorList>
    </citation>
    <scope>NUCLEOTIDE SEQUENCE [LARGE SCALE GENOMIC DNA]</scope>
    <source>
        <strain evidence="3 4">CBS 269.37</strain>
    </source>
</reference>
<dbReference type="GeneID" id="34598055"/>
<keyword evidence="1" id="KW-0175">Coiled coil</keyword>
<dbReference type="RefSeq" id="XP_022514883.1">
    <property type="nucleotide sequence ID" value="XM_022652858.1"/>
</dbReference>
<name>A0A177FGT4_9EURO</name>
<accession>A0A177FGT4</accession>
<dbReference type="AlphaFoldDB" id="A0A177FGT4"/>
<protein>
    <submittedName>
        <fullName evidence="3">Uncharacterized protein</fullName>
    </submittedName>
</protein>
<proteinExistence type="predicted"/>
<gene>
    <name evidence="3" type="ORF">AYO21_02882</name>
</gene>
<evidence type="ECO:0000256" key="1">
    <source>
        <dbReference type="SAM" id="Coils"/>
    </source>
</evidence>
<keyword evidence="4" id="KW-1185">Reference proteome</keyword>
<comment type="caution">
    <text evidence="3">The sequence shown here is derived from an EMBL/GenBank/DDBJ whole genome shotgun (WGS) entry which is preliminary data.</text>
</comment>
<dbReference type="EMBL" id="LVKK01000013">
    <property type="protein sequence ID" value="OAG42931.1"/>
    <property type="molecule type" value="Genomic_DNA"/>
</dbReference>
<evidence type="ECO:0000256" key="2">
    <source>
        <dbReference type="SAM" id="MobiDB-lite"/>
    </source>
</evidence>
<dbReference type="OrthoDB" id="4153503at2759"/>
<feature type="region of interest" description="Disordered" evidence="2">
    <location>
        <begin position="40"/>
        <end position="72"/>
    </location>
</feature>
<sequence>MDTSSASVNHSLEADQGHALDLYDDLFEIDGLTLEEELAALSDDASSDGTEPAMTSDNRQKKSTETKLPTTPSSFARLTEGFLDDWSDNLKALASLPSTEANKANLISHANALSSWVRHNVLPRVSALEADCAQVKAAKQELEADYEALLSQAEEVLGRYEVLYEAYSKEYDVSRDKTEKLWEVCLLVEQIGEFAQMGNESLGE</sequence>
<feature type="compositionally biased region" description="Polar residues" evidence="2">
    <location>
        <begin position="47"/>
        <end position="57"/>
    </location>
</feature>
<evidence type="ECO:0000313" key="4">
    <source>
        <dbReference type="Proteomes" id="UP000077002"/>
    </source>
</evidence>
<dbReference type="Proteomes" id="UP000077002">
    <property type="component" value="Unassembled WGS sequence"/>
</dbReference>
<evidence type="ECO:0000313" key="3">
    <source>
        <dbReference type="EMBL" id="OAG42931.1"/>
    </source>
</evidence>